<keyword evidence="2" id="KW-0560">Oxidoreductase</keyword>
<proteinExistence type="inferred from homology"/>
<reference evidence="5" key="1">
    <citation type="submission" date="2021-11" db="EMBL/GenBank/DDBJ databases">
        <title>A Novel Adlercreutzia Species, isolated from a Allomyrina dichotoma larva feces.</title>
        <authorList>
            <person name="Suh M.K."/>
        </authorList>
    </citation>
    <scope>NUCLEOTIDE SEQUENCE</scope>
    <source>
        <strain evidence="5">JBNU-10</strain>
    </source>
</reference>
<dbReference type="InterPro" id="IPR000415">
    <property type="entry name" value="Nitroreductase-like"/>
</dbReference>
<dbReference type="InterPro" id="IPR029479">
    <property type="entry name" value="Nitroreductase"/>
</dbReference>
<dbReference type="PANTHER" id="PTHR43673">
    <property type="entry name" value="NAD(P)H NITROREDUCTASE YDGI-RELATED"/>
    <property type="match status" value="1"/>
</dbReference>
<dbReference type="Proteomes" id="UP001430755">
    <property type="component" value="Unassembled WGS sequence"/>
</dbReference>
<dbReference type="Gene3D" id="3.40.109.10">
    <property type="entry name" value="NADH Oxidase"/>
    <property type="match status" value="1"/>
</dbReference>
<comment type="similarity">
    <text evidence="1">Belongs to the nitroreductase family.</text>
</comment>
<organism evidence="5 6">
    <name type="scientific">Adlercreutzia faecimuris</name>
    <dbReference type="NCBI Taxonomy" id="2897341"/>
    <lineage>
        <taxon>Bacteria</taxon>
        <taxon>Bacillati</taxon>
        <taxon>Actinomycetota</taxon>
        <taxon>Coriobacteriia</taxon>
        <taxon>Eggerthellales</taxon>
        <taxon>Eggerthellaceae</taxon>
        <taxon>Adlercreutzia</taxon>
    </lineage>
</organism>
<dbReference type="Pfam" id="PF00881">
    <property type="entry name" value="Nitroreductase"/>
    <property type="match status" value="1"/>
</dbReference>
<gene>
    <name evidence="5" type="ORF">LPT13_09920</name>
</gene>
<accession>A0ABS9WIF9</accession>
<dbReference type="SUPFAM" id="SSF55469">
    <property type="entry name" value="FMN-dependent nitroreductase-like"/>
    <property type="match status" value="1"/>
</dbReference>
<comment type="caution">
    <text evidence="5">The sequence shown here is derived from an EMBL/GenBank/DDBJ whole genome shotgun (WGS) entry which is preliminary data.</text>
</comment>
<name>A0ABS9WIF9_9ACTN</name>
<evidence type="ECO:0000256" key="2">
    <source>
        <dbReference type="ARBA" id="ARBA00023002"/>
    </source>
</evidence>
<feature type="domain" description="Nitroreductase" evidence="4">
    <location>
        <begin position="38"/>
        <end position="197"/>
    </location>
</feature>
<dbReference type="RefSeq" id="WP_242166135.1">
    <property type="nucleotide sequence ID" value="NZ_JAJMLW010000003.1"/>
</dbReference>
<evidence type="ECO:0000256" key="3">
    <source>
        <dbReference type="SAM" id="MobiDB-lite"/>
    </source>
</evidence>
<evidence type="ECO:0000256" key="1">
    <source>
        <dbReference type="ARBA" id="ARBA00007118"/>
    </source>
</evidence>
<dbReference type="EMBL" id="JAJMLW010000003">
    <property type="protein sequence ID" value="MCI2242666.1"/>
    <property type="molecule type" value="Genomic_DNA"/>
</dbReference>
<evidence type="ECO:0000259" key="4">
    <source>
        <dbReference type="Pfam" id="PF00881"/>
    </source>
</evidence>
<evidence type="ECO:0000313" key="5">
    <source>
        <dbReference type="EMBL" id="MCI2242666.1"/>
    </source>
</evidence>
<protein>
    <submittedName>
        <fullName evidence="5">Nitroreductase family protein</fullName>
    </submittedName>
</protein>
<keyword evidence="6" id="KW-1185">Reference proteome</keyword>
<feature type="region of interest" description="Disordered" evidence="3">
    <location>
        <begin position="1"/>
        <end position="29"/>
    </location>
</feature>
<dbReference type="PANTHER" id="PTHR43673:SF10">
    <property type="entry name" value="NADH DEHYDROGENASE_NAD(P)H NITROREDUCTASE XCC3605-RELATED"/>
    <property type="match status" value="1"/>
</dbReference>
<evidence type="ECO:0000313" key="6">
    <source>
        <dbReference type="Proteomes" id="UP001430755"/>
    </source>
</evidence>
<sequence length="217" mass="23112">MNQPNEGPTLEGGFPRRGIGNPPHVAEAPNETIGTLLDRRTIRRFRDEPVDPGCLDVIVDVGLRAANAGGCQAPILLVSQDVEANLMLGRISNDLYDEGYYPVSSAQPSTACMAGRRNAFYDAPVVITVFTPRGWSYAPLDAGVCVANMMNAAWSLGLGSCVVSRAARTFATDAGRGLAARAGIPDDYEAQVHLVVGVPESTDADPRGLYPNRVAWL</sequence>